<name>A0ABS8FTC3_9FIRM</name>
<dbReference type="Pfam" id="PF07905">
    <property type="entry name" value="PucR"/>
    <property type="match status" value="1"/>
</dbReference>
<organism evidence="5 6">
    <name type="scientific">Ruminococcus turbiniformis</name>
    <dbReference type="NCBI Taxonomy" id="2881258"/>
    <lineage>
        <taxon>Bacteria</taxon>
        <taxon>Bacillati</taxon>
        <taxon>Bacillota</taxon>
        <taxon>Clostridia</taxon>
        <taxon>Eubacteriales</taxon>
        <taxon>Oscillospiraceae</taxon>
        <taxon>Ruminococcus</taxon>
    </lineage>
</organism>
<evidence type="ECO:0000259" key="2">
    <source>
        <dbReference type="Pfam" id="PF07905"/>
    </source>
</evidence>
<evidence type="ECO:0000259" key="3">
    <source>
        <dbReference type="Pfam" id="PF13556"/>
    </source>
</evidence>
<dbReference type="InterPro" id="IPR025736">
    <property type="entry name" value="PucR_C-HTH_dom"/>
</dbReference>
<protein>
    <submittedName>
        <fullName evidence="5">PucR family transcriptional regulator ligand-binding domain-containing protein</fullName>
    </submittedName>
</protein>
<dbReference type="InterPro" id="IPR042070">
    <property type="entry name" value="PucR_C-HTH_sf"/>
</dbReference>
<dbReference type="Proteomes" id="UP001198151">
    <property type="component" value="Unassembled WGS sequence"/>
</dbReference>
<dbReference type="RefSeq" id="WP_227706464.1">
    <property type="nucleotide sequence ID" value="NZ_JAJEQX010000003.1"/>
</dbReference>
<dbReference type="Pfam" id="PF13556">
    <property type="entry name" value="HTH_30"/>
    <property type="match status" value="1"/>
</dbReference>
<feature type="domain" description="Purine catabolism PurC-like" evidence="2">
    <location>
        <begin position="7"/>
        <end position="125"/>
    </location>
</feature>
<sequence length="404" mass="46685">MKKALNEILTIKECAGMRLLAGQGGLGRLVEWIDLIETPDRIPYSTPNQLIFMTGTQLKSEDEFLQLVKMADEHQQSGVVFSIGGPYWQRTPAIVLEYCDAHDFPFLAIDWSEKISKYTHAIGQYLLTSAERRLSVSSILGRVFSGEISLHNNEEAMAVISQMGISDKKKYQVSVCRISGDSNVPPRTFQTAREQMIARFRSVEKIAQLIVPMDDGSVSIMWKNNASELINDSILLEFRDFSKKIEEEHPGIRIKIGLSNPFTHIENLEEEYRRACMVLRLINSEIQKEKMIYQYNQLGLFQMIADCIDKDYIREFQKENYDTLRVYDEMNHTDFCSFLEIYFRCNCNVKKVSETAYLHKNTVLYKLKKIEGILHCDFDNIDDLVNLRLALIIKDLAEDERQQS</sequence>
<evidence type="ECO:0000256" key="1">
    <source>
        <dbReference type="ARBA" id="ARBA00006754"/>
    </source>
</evidence>
<feature type="domain" description="CdaR GGDEF-like" evidence="4">
    <location>
        <begin position="153"/>
        <end position="281"/>
    </location>
</feature>
<gene>
    <name evidence="5" type="ORF">LKD70_02400</name>
</gene>
<dbReference type="InterPro" id="IPR051448">
    <property type="entry name" value="CdaR-like_regulators"/>
</dbReference>
<reference evidence="5 6" key="1">
    <citation type="submission" date="2021-10" db="EMBL/GenBank/DDBJ databases">
        <title>Anaerobic single-cell dispensing facilitates the cultivation of human gut bacteria.</title>
        <authorList>
            <person name="Afrizal A."/>
        </authorList>
    </citation>
    <scope>NUCLEOTIDE SEQUENCE [LARGE SCALE GENOMIC DNA]</scope>
    <source>
        <strain evidence="5 6">CLA-AA-H200</strain>
    </source>
</reference>
<dbReference type="Pfam" id="PF17853">
    <property type="entry name" value="GGDEF_2"/>
    <property type="match status" value="1"/>
</dbReference>
<dbReference type="InterPro" id="IPR041522">
    <property type="entry name" value="CdaR_GGDEF"/>
</dbReference>
<keyword evidence="6" id="KW-1185">Reference proteome</keyword>
<evidence type="ECO:0000259" key="4">
    <source>
        <dbReference type="Pfam" id="PF17853"/>
    </source>
</evidence>
<evidence type="ECO:0000313" key="6">
    <source>
        <dbReference type="Proteomes" id="UP001198151"/>
    </source>
</evidence>
<dbReference type="EMBL" id="JAJEQX010000003">
    <property type="protein sequence ID" value="MCC2253301.1"/>
    <property type="molecule type" value="Genomic_DNA"/>
</dbReference>
<feature type="domain" description="PucR C-terminal helix-turn-helix" evidence="3">
    <location>
        <begin position="339"/>
        <end position="393"/>
    </location>
</feature>
<comment type="similarity">
    <text evidence="1">Belongs to the CdaR family.</text>
</comment>
<accession>A0ABS8FTC3</accession>
<dbReference type="InterPro" id="IPR012914">
    <property type="entry name" value="PucR_dom"/>
</dbReference>
<proteinExistence type="inferred from homology"/>
<comment type="caution">
    <text evidence="5">The sequence shown here is derived from an EMBL/GenBank/DDBJ whole genome shotgun (WGS) entry which is preliminary data.</text>
</comment>
<dbReference type="PANTHER" id="PTHR33744">
    <property type="entry name" value="CARBOHYDRATE DIACID REGULATOR"/>
    <property type="match status" value="1"/>
</dbReference>
<evidence type="ECO:0000313" key="5">
    <source>
        <dbReference type="EMBL" id="MCC2253301.1"/>
    </source>
</evidence>
<dbReference type="Gene3D" id="1.10.10.2840">
    <property type="entry name" value="PucR C-terminal helix-turn-helix domain"/>
    <property type="match status" value="1"/>
</dbReference>